<dbReference type="PROSITE" id="PS51819">
    <property type="entry name" value="VOC"/>
    <property type="match status" value="1"/>
</dbReference>
<dbReference type="SUPFAM" id="SSF54593">
    <property type="entry name" value="Glyoxalase/Bleomycin resistance protein/Dihydroxybiphenyl dioxygenase"/>
    <property type="match status" value="1"/>
</dbReference>
<feature type="domain" description="VOC" evidence="1">
    <location>
        <begin position="1"/>
        <end position="115"/>
    </location>
</feature>
<keyword evidence="2" id="KW-0223">Dioxygenase</keyword>
<dbReference type="Gene3D" id="3.10.180.10">
    <property type="entry name" value="2,3-Dihydroxybiphenyl 1,2-Dioxygenase, domain 1"/>
    <property type="match status" value="1"/>
</dbReference>
<keyword evidence="2" id="KW-0560">Oxidoreductase</keyword>
<dbReference type="AlphaFoldDB" id="A0A840PLP5"/>
<comment type="caution">
    <text evidence="2">The sequence shown here is derived from an EMBL/GenBank/DDBJ whole genome shotgun (WGS) entry which is preliminary data.</text>
</comment>
<dbReference type="GO" id="GO:0051213">
    <property type="term" value="F:dioxygenase activity"/>
    <property type="evidence" value="ECO:0007669"/>
    <property type="project" value="UniProtKB-KW"/>
</dbReference>
<proteinExistence type="predicted"/>
<dbReference type="EMBL" id="JACHGN010000016">
    <property type="protein sequence ID" value="MBB5136965.1"/>
    <property type="molecule type" value="Genomic_DNA"/>
</dbReference>
<evidence type="ECO:0000313" key="2">
    <source>
        <dbReference type="EMBL" id="MBB5136965.1"/>
    </source>
</evidence>
<dbReference type="Proteomes" id="UP000578449">
    <property type="component" value="Unassembled WGS sequence"/>
</dbReference>
<keyword evidence="2" id="KW-0456">Lyase</keyword>
<evidence type="ECO:0000313" key="3">
    <source>
        <dbReference type="Proteomes" id="UP000578449"/>
    </source>
</evidence>
<organism evidence="2 3">
    <name type="scientific">Thermocatellispora tengchongensis</name>
    <dbReference type="NCBI Taxonomy" id="1073253"/>
    <lineage>
        <taxon>Bacteria</taxon>
        <taxon>Bacillati</taxon>
        <taxon>Actinomycetota</taxon>
        <taxon>Actinomycetes</taxon>
        <taxon>Streptosporangiales</taxon>
        <taxon>Streptosporangiaceae</taxon>
        <taxon>Thermocatellispora</taxon>
    </lineage>
</organism>
<dbReference type="InterPro" id="IPR029068">
    <property type="entry name" value="Glyas_Bleomycin-R_OHBP_Dase"/>
</dbReference>
<reference evidence="2 3" key="1">
    <citation type="submission" date="2020-08" db="EMBL/GenBank/DDBJ databases">
        <title>Genomic Encyclopedia of Type Strains, Phase IV (KMG-IV): sequencing the most valuable type-strain genomes for metagenomic binning, comparative biology and taxonomic classification.</title>
        <authorList>
            <person name="Goeker M."/>
        </authorList>
    </citation>
    <scope>NUCLEOTIDE SEQUENCE [LARGE SCALE GENOMIC DNA]</scope>
    <source>
        <strain evidence="2 3">DSM 45615</strain>
    </source>
</reference>
<keyword evidence="3" id="KW-1185">Reference proteome</keyword>
<protein>
    <submittedName>
        <fullName evidence="2">Catechol 2,3-dioxygenase-like lactoylglutathione lyase family enzyme</fullName>
    </submittedName>
</protein>
<dbReference type="InterPro" id="IPR004360">
    <property type="entry name" value="Glyas_Fos-R_dOase_dom"/>
</dbReference>
<dbReference type="RefSeq" id="WP_312926315.1">
    <property type="nucleotide sequence ID" value="NZ_BAABIX010000021.1"/>
</dbReference>
<gene>
    <name evidence="2" type="ORF">HNP84_006717</name>
</gene>
<dbReference type="Pfam" id="PF00903">
    <property type="entry name" value="Glyoxalase"/>
    <property type="match status" value="1"/>
</dbReference>
<sequence length="121" mass="13268">MSLNVDDLAASINFFTTHLGFHESVAATGFVTLTRPDSADIVLVARGSRMLPGSVREQRPAGVMVYFGISDVVAEYERLRREGVPIAAPLREEPWGERLFQLTDPNGIVIQFVEWVPPAGA</sequence>
<dbReference type="GO" id="GO:0016829">
    <property type="term" value="F:lyase activity"/>
    <property type="evidence" value="ECO:0007669"/>
    <property type="project" value="UniProtKB-KW"/>
</dbReference>
<evidence type="ECO:0000259" key="1">
    <source>
        <dbReference type="PROSITE" id="PS51819"/>
    </source>
</evidence>
<dbReference type="InterPro" id="IPR037523">
    <property type="entry name" value="VOC_core"/>
</dbReference>
<name>A0A840PLP5_9ACTN</name>
<accession>A0A840PLP5</accession>